<protein>
    <recommendedName>
        <fullName evidence="3">N-acetyltransferase domain-containing protein</fullName>
    </recommendedName>
</protein>
<sequence>MLITQELYTYEIITKDQTALIQKAAECLARSFIGLDVSGKWVQEPMVGQLNISYEDFYHFTKDYLDSTIEQGYCAVALDINNNVVGALAGDTNAPEIIGEDIFEGSFSDMNVILRVLEDVDKRFMEDYKKRNGKEIKDGEFLHLFMLGVTAEHGRHEIIQQLGNSLLTKASSQGVKAVLGEATNPKSIRVMEKYHNMKKYEDIEGNYIVHKYSDNSKLNGIPANVADGTYILIKEL</sequence>
<dbReference type="PATRIC" id="fig|263475.3.peg.3212"/>
<evidence type="ECO:0000313" key="1">
    <source>
        <dbReference type="EMBL" id="KOO48760.1"/>
    </source>
</evidence>
<dbReference type="SUPFAM" id="SSF55729">
    <property type="entry name" value="Acyl-CoA N-acyltransferases (Nat)"/>
    <property type="match status" value="1"/>
</dbReference>
<dbReference type="EMBL" id="LILB01000005">
    <property type="protein sequence ID" value="KOO48760.1"/>
    <property type="molecule type" value="Genomic_DNA"/>
</dbReference>
<dbReference type="InterPro" id="IPR016181">
    <property type="entry name" value="Acyl_CoA_acyltransferase"/>
</dbReference>
<dbReference type="GeneID" id="301136436"/>
<dbReference type="AlphaFoldDB" id="A0A0M0LCG8"/>
<reference evidence="2" key="1">
    <citation type="submission" date="2015-08" db="EMBL/GenBank/DDBJ databases">
        <title>Fjat-10028 dsm 16317.</title>
        <authorList>
            <person name="Liu B."/>
            <person name="Wang J."/>
            <person name="Zhu Y."/>
            <person name="Liu G."/>
            <person name="Chen Q."/>
            <person name="Chen Z."/>
            <person name="Lan J."/>
            <person name="Che J."/>
            <person name="Ge C."/>
            <person name="Shi H."/>
            <person name="Pan Z."/>
            <person name="Liu X."/>
        </authorList>
    </citation>
    <scope>NUCLEOTIDE SEQUENCE [LARGE SCALE GENOMIC DNA]</scope>
    <source>
        <strain evidence="2">DSM 16317</strain>
    </source>
</reference>
<gene>
    <name evidence="1" type="ORF">AMD00_10025</name>
</gene>
<dbReference type="Gene3D" id="3.40.630.30">
    <property type="match status" value="1"/>
</dbReference>
<dbReference type="RefSeq" id="WP_053416944.1">
    <property type="nucleotide sequence ID" value="NZ_LILB01000005.1"/>
</dbReference>
<keyword evidence="2" id="KW-1185">Reference proteome</keyword>
<dbReference type="STRING" id="263475.AMD00_10025"/>
<proteinExistence type="predicted"/>
<comment type="caution">
    <text evidence="1">The sequence shown here is derived from an EMBL/GenBank/DDBJ whole genome shotgun (WGS) entry which is preliminary data.</text>
</comment>
<evidence type="ECO:0008006" key="3">
    <source>
        <dbReference type="Google" id="ProtNLM"/>
    </source>
</evidence>
<dbReference type="Proteomes" id="UP000036867">
    <property type="component" value="Unassembled WGS sequence"/>
</dbReference>
<accession>A0A0M0LCG8</accession>
<dbReference type="OrthoDB" id="2080303at2"/>
<organism evidence="1 2">
    <name type="scientific">Viridibacillus arvi</name>
    <dbReference type="NCBI Taxonomy" id="263475"/>
    <lineage>
        <taxon>Bacteria</taxon>
        <taxon>Bacillati</taxon>
        <taxon>Bacillota</taxon>
        <taxon>Bacilli</taxon>
        <taxon>Bacillales</taxon>
        <taxon>Caryophanaceae</taxon>
        <taxon>Viridibacillus</taxon>
    </lineage>
</organism>
<evidence type="ECO:0000313" key="2">
    <source>
        <dbReference type="Proteomes" id="UP000036867"/>
    </source>
</evidence>
<name>A0A0M0LCG8_9BACL</name>